<dbReference type="AlphaFoldDB" id="A0A0C3M2H6"/>
<reference evidence="2" key="2">
    <citation type="submission" date="2015-01" db="EMBL/GenBank/DDBJ databases">
        <title>Evolutionary Origins and Diversification of the Mycorrhizal Mutualists.</title>
        <authorList>
            <consortium name="DOE Joint Genome Institute"/>
            <consortium name="Mycorrhizal Genomics Consortium"/>
            <person name="Kohler A."/>
            <person name="Kuo A."/>
            <person name="Nagy L.G."/>
            <person name="Floudas D."/>
            <person name="Copeland A."/>
            <person name="Barry K.W."/>
            <person name="Cichocki N."/>
            <person name="Veneault-Fourrey C."/>
            <person name="LaButti K."/>
            <person name="Lindquist E.A."/>
            <person name="Lipzen A."/>
            <person name="Lundell T."/>
            <person name="Morin E."/>
            <person name="Murat C."/>
            <person name="Riley R."/>
            <person name="Ohm R."/>
            <person name="Sun H."/>
            <person name="Tunlid A."/>
            <person name="Henrissat B."/>
            <person name="Grigoriev I.V."/>
            <person name="Hibbett D.S."/>
            <person name="Martin F."/>
        </authorList>
    </citation>
    <scope>NUCLEOTIDE SEQUENCE [LARGE SCALE GENOMIC DNA]</scope>
    <source>
        <strain evidence="2">MUT 4182</strain>
    </source>
</reference>
<dbReference type="OrthoDB" id="3053652at2759"/>
<gene>
    <name evidence="1" type="ORF">M407DRAFT_22939</name>
</gene>
<sequence length="528" mass="59752">MEIGILRRDATRNEVNRQGPNDTIHPISQLPTELLAEIIRLALPSVEFDAMCADDRAGFHVKELYAMRLVAKQWQKIIDGTPKFWTFVVSNLPPHVNETTIRRSGAGPLVIVYDRYSQSVPPFEDFFEPLADTYPRWSVYSGPIVEEYLEKPAPRLQTIIAESSEKYNIPLELLGGNTRNLRQVDLSNVSIQWRMGIFTHLNFLRIANVEGGGLTTAHILDIICASPCLEHLELALMHVAVDNQPPSQPITLPRLRYVRFVHCQENFTNAILGQIRAPSAIEFHVNVSLEMLDISAFINEDIRPFQELILVTHRRNGSSKIFLYRNTFGWEIPEGRPIQGGLSFSVSIKCNDPSLCIRWAESILLGDTGLTIEITCARQFGQPVFEAIAPMRCFTRIELRSNWNNTLRVLEFLGKPLSADPALPSLPCLQELLLEGEGDYLHAHALLTMVHSRFNSMSWEGAERTPLIITILPKSLPYHYPWRVLDLITLVKIRKTKGVEQVQLVYEGGLDGRLAVTWDEETSKAGWG</sequence>
<accession>A0A0C3M2H6</accession>
<evidence type="ECO:0000313" key="2">
    <source>
        <dbReference type="Proteomes" id="UP000054248"/>
    </source>
</evidence>
<dbReference type="Proteomes" id="UP000054248">
    <property type="component" value="Unassembled WGS sequence"/>
</dbReference>
<evidence type="ECO:0000313" key="1">
    <source>
        <dbReference type="EMBL" id="KIO27887.1"/>
    </source>
</evidence>
<dbReference type="HOGENOM" id="CLU_038506_0_0_1"/>
<name>A0A0C3M2H6_9AGAM</name>
<keyword evidence="2" id="KW-1185">Reference proteome</keyword>
<dbReference type="EMBL" id="KN823002">
    <property type="protein sequence ID" value="KIO27887.1"/>
    <property type="molecule type" value="Genomic_DNA"/>
</dbReference>
<evidence type="ECO:0008006" key="3">
    <source>
        <dbReference type="Google" id="ProtNLM"/>
    </source>
</evidence>
<proteinExistence type="predicted"/>
<reference evidence="1 2" key="1">
    <citation type="submission" date="2014-04" db="EMBL/GenBank/DDBJ databases">
        <authorList>
            <consortium name="DOE Joint Genome Institute"/>
            <person name="Kuo A."/>
            <person name="Girlanda M."/>
            <person name="Perotto S."/>
            <person name="Kohler A."/>
            <person name="Nagy L.G."/>
            <person name="Floudas D."/>
            <person name="Copeland A."/>
            <person name="Barry K.W."/>
            <person name="Cichocki N."/>
            <person name="Veneault-Fourrey C."/>
            <person name="LaButti K."/>
            <person name="Lindquist E.A."/>
            <person name="Lipzen A."/>
            <person name="Lundell T."/>
            <person name="Morin E."/>
            <person name="Murat C."/>
            <person name="Sun H."/>
            <person name="Tunlid A."/>
            <person name="Henrissat B."/>
            <person name="Grigoriev I.V."/>
            <person name="Hibbett D.S."/>
            <person name="Martin F."/>
            <person name="Nordberg H.P."/>
            <person name="Cantor M.N."/>
            <person name="Hua S.X."/>
        </authorList>
    </citation>
    <scope>NUCLEOTIDE SEQUENCE [LARGE SCALE GENOMIC DNA]</scope>
    <source>
        <strain evidence="1 2">MUT 4182</strain>
    </source>
</reference>
<protein>
    <recommendedName>
        <fullName evidence="3">F-box domain-containing protein</fullName>
    </recommendedName>
</protein>
<dbReference type="Gene3D" id="3.80.10.10">
    <property type="entry name" value="Ribonuclease Inhibitor"/>
    <property type="match status" value="1"/>
</dbReference>
<dbReference type="SUPFAM" id="SSF52047">
    <property type="entry name" value="RNI-like"/>
    <property type="match status" value="1"/>
</dbReference>
<organism evidence="1 2">
    <name type="scientific">Tulasnella calospora MUT 4182</name>
    <dbReference type="NCBI Taxonomy" id="1051891"/>
    <lineage>
        <taxon>Eukaryota</taxon>
        <taxon>Fungi</taxon>
        <taxon>Dikarya</taxon>
        <taxon>Basidiomycota</taxon>
        <taxon>Agaricomycotina</taxon>
        <taxon>Agaricomycetes</taxon>
        <taxon>Cantharellales</taxon>
        <taxon>Tulasnellaceae</taxon>
        <taxon>Tulasnella</taxon>
    </lineage>
</organism>
<dbReference type="InterPro" id="IPR032675">
    <property type="entry name" value="LRR_dom_sf"/>
</dbReference>